<feature type="compositionally biased region" description="Pro residues" evidence="1">
    <location>
        <begin position="996"/>
        <end position="1008"/>
    </location>
</feature>
<feature type="compositionally biased region" description="Pro residues" evidence="1">
    <location>
        <begin position="854"/>
        <end position="868"/>
    </location>
</feature>
<gene>
    <name evidence="2" type="ORF">NDU88_003255</name>
</gene>
<feature type="compositionally biased region" description="Polar residues" evidence="1">
    <location>
        <begin position="625"/>
        <end position="638"/>
    </location>
</feature>
<feature type="compositionally biased region" description="Basic and acidic residues" evidence="1">
    <location>
        <begin position="170"/>
        <end position="189"/>
    </location>
</feature>
<reference evidence="2" key="1">
    <citation type="journal article" date="2022" name="bioRxiv">
        <title>Sequencing and chromosome-scale assembly of the giantPleurodeles waltlgenome.</title>
        <authorList>
            <person name="Brown T."/>
            <person name="Elewa A."/>
            <person name="Iarovenko S."/>
            <person name="Subramanian E."/>
            <person name="Araus A.J."/>
            <person name="Petzold A."/>
            <person name="Susuki M."/>
            <person name="Suzuki K.-i.T."/>
            <person name="Hayashi T."/>
            <person name="Toyoda A."/>
            <person name="Oliveira C."/>
            <person name="Osipova E."/>
            <person name="Leigh N.D."/>
            <person name="Simon A."/>
            <person name="Yun M.H."/>
        </authorList>
    </citation>
    <scope>NUCLEOTIDE SEQUENCE</scope>
    <source>
        <strain evidence="2">20211129_DDA</strain>
        <tissue evidence="2">Liver</tissue>
    </source>
</reference>
<feature type="compositionally biased region" description="Pro residues" evidence="1">
    <location>
        <begin position="1114"/>
        <end position="1123"/>
    </location>
</feature>
<dbReference type="Proteomes" id="UP001066276">
    <property type="component" value="Chromosome 3_2"/>
</dbReference>
<keyword evidence="3" id="KW-1185">Reference proteome</keyword>
<feature type="region of interest" description="Disordered" evidence="1">
    <location>
        <begin position="95"/>
        <end position="199"/>
    </location>
</feature>
<feature type="compositionally biased region" description="Low complexity" evidence="1">
    <location>
        <begin position="1377"/>
        <end position="1390"/>
    </location>
</feature>
<feature type="compositionally biased region" description="Basic and acidic residues" evidence="1">
    <location>
        <begin position="892"/>
        <end position="902"/>
    </location>
</feature>
<feature type="region of interest" description="Disordered" evidence="1">
    <location>
        <begin position="1157"/>
        <end position="1193"/>
    </location>
</feature>
<feature type="compositionally biased region" description="Polar residues" evidence="1">
    <location>
        <begin position="730"/>
        <end position="741"/>
    </location>
</feature>
<feature type="compositionally biased region" description="Polar residues" evidence="1">
    <location>
        <begin position="1225"/>
        <end position="1237"/>
    </location>
</feature>
<feature type="compositionally biased region" description="Basic and acidic residues" evidence="1">
    <location>
        <begin position="759"/>
        <end position="771"/>
    </location>
</feature>
<feature type="compositionally biased region" description="Basic and acidic residues" evidence="1">
    <location>
        <begin position="1436"/>
        <end position="1451"/>
    </location>
</feature>
<name>A0AAV7TP58_PLEWA</name>
<feature type="compositionally biased region" description="Basic and acidic residues" evidence="1">
    <location>
        <begin position="286"/>
        <end position="297"/>
    </location>
</feature>
<feature type="compositionally biased region" description="Polar residues" evidence="1">
    <location>
        <begin position="1010"/>
        <end position="1025"/>
    </location>
</feature>
<dbReference type="PANTHER" id="PTHR23039">
    <property type="entry name" value="NANCE-HORAN SYNDROME PROTEIN"/>
    <property type="match status" value="1"/>
</dbReference>
<feature type="compositionally biased region" description="Polar residues" evidence="1">
    <location>
        <begin position="1269"/>
        <end position="1306"/>
    </location>
</feature>
<dbReference type="PANTHER" id="PTHR23039:SF6">
    <property type="entry name" value="SIMILAR TO MKIAA1522 PROTEIN"/>
    <property type="match status" value="1"/>
</dbReference>
<comment type="caution">
    <text evidence="2">The sequence shown here is derived from an EMBL/GenBank/DDBJ whole genome shotgun (WGS) entry which is preliminary data.</text>
</comment>
<feature type="compositionally biased region" description="Low complexity" evidence="1">
    <location>
        <begin position="1124"/>
        <end position="1140"/>
    </location>
</feature>
<dbReference type="Pfam" id="PF15273">
    <property type="entry name" value="NHS"/>
    <property type="match status" value="1"/>
</dbReference>
<proteinExistence type="predicted"/>
<feature type="compositionally biased region" description="Low complexity" evidence="1">
    <location>
        <begin position="517"/>
        <end position="549"/>
    </location>
</feature>
<feature type="region of interest" description="Disordered" evidence="1">
    <location>
        <begin position="1212"/>
        <end position="1312"/>
    </location>
</feature>
<feature type="compositionally biased region" description="Polar residues" evidence="1">
    <location>
        <begin position="703"/>
        <end position="719"/>
    </location>
</feature>
<feature type="compositionally biased region" description="Pro residues" evidence="1">
    <location>
        <begin position="907"/>
        <end position="919"/>
    </location>
</feature>
<feature type="compositionally biased region" description="Pro residues" evidence="1">
    <location>
        <begin position="877"/>
        <end position="887"/>
    </location>
</feature>
<feature type="region of interest" description="Disordered" evidence="1">
    <location>
        <begin position="1345"/>
        <end position="1481"/>
    </location>
</feature>
<sequence>MSPEFRTIAPVRVPESRCPYSTLGLHSPACLLIVTFFTSSAQSINPRRQFRHIPDEITLPFDAAGISTRLGRNTSQDTLLEPSSLHSLILSMSEQNSTVGPTGEECGSTPPGSAADSVEIPAPKKKKSSTLRRAFSWLRGRRKKKKEGEVTKAKKQEEKAKAKAKNKAAVKGEENKRQGAQHKSGDRQQENVFFPSSRPPELQELHIQAQEGLKSKQNQEKHKHHKNDRDEADSNSVLSSPVVLAAADDDNAAFRTRSLSCATENTSEDSLSIRSEMIQRTGSTFRPHDASKKSERSGKKRKERRTTVVGIPQHIQKELGVHNLRATRRGALEVFQIQDAHQASQKEGDPQLPQVQNGVEPGKDVVFIPTVDGSMKPLSTAEGGVHVSLQALEGERTQKEIEADEAFQRHMHKIYYDDTNIGKKLSVKMSPMLRPKSLAVPGLTTHGGHNDLMGPVMSISPQGTYMSKIIPNAILPPMVDVIALTSNSVRTLSRCSLATASPASVRSSLRHYHSRQHSSSSENWSHSQSTETIMSNTSTISSRGGSTSTLPNEKGELRRESNSHTPVGDGKSPRPSDDQLSLGSSVGLKMNGSAVPSSPNFLTVAHPSGRSSPAYSIGSGADASDTMSIASDRSSVRNVSLRKSKKPPAPPRRTFSLQQQREMGLPPKPERRPPAKVAGSGGAKDPWVRRLGNRSPGEEDEVFTTSLPVEPDNTWSESPAYSADAPALAQISQSLASTSPSPGKKEILTAVQPIASDIPEMKHHSPERFERTTSPSSGYSSQSGTPTLSTKGVLDFSASPRLRRPQVIKQERVEAVQSNAVSISSSSTSLSSATSDSARHEAAASASSKEFVIPPHPKVPAPLFPPPSKSKVIAPVPSFPVPVPQDPPLITVEEKVSGDVKTGHSAPPSPPPSHHPPPPRARKSESDSDTSPLAPSKDSAWPPPPPPVPDDHDLSMADFPPPEEEYFDTPLPPASSLQLESFALKEDRPLDVPQVGPEPAPTRIPAPVTPSFSARVSSRIQQQGGAQVVQRPAPAGETPQPKPAGAPVSQLLISGSRVLDKSTVIMNAARAGSAAPSAAAPATVVDAPLTQNPPAALQSVVPSLPAPSCTTDAPNPPPAPPPASTAFAAPPAPSAPLSAATVPPAVPVAPKLNTLPLNLRPTQSLKKTSPLSGTEAKKNITRSKSIQAPKEDANLPIVTPSLLQMVRLRSVQAGGHPPAEPKTPLENQNGPTSTSAPQKPIRKSLSLRSPPPNSDSVPSNPQPQAVQLKASTTLATPTRTVSTSESSEMKDGQTSPLRKSPANTASFIFAKSPKKVVIDPVSSPEAQAGLQKNLVAELMSYSLPRNPDTVQQSQMLNGKPVLQRKPSKIPPPVARKPSQSTPRSPTSPQPWAASPKSPLGPQPWTQPRSPARVQAPGGDGDSTVSAPQDIKASCISKDEVHTVSSEPKEPASEGGSAVQLAGQDPQPGPPAAHEAARSSAP</sequence>
<organism evidence="2 3">
    <name type="scientific">Pleurodeles waltl</name>
    <name type="common">Iberian ribbed newt</name>
    <dbReference type="NCBI Taxonomy" id="8319"/>
    <lineage>
        <taxon>Eukaryota</taxon>
        <taxon>Metazoa</taxon>
        <taxon>Chordata</taxon>
        <taxon>Craniata</taxon>
        <taxon>Vertebrata</taxon>
        <taxon>Euteleostomi</taxon>
        <taxon>Amphibia</taxon>
        <taxon>Batrachia</taxon>
        <taxon>Caudata</taxon>
        <taxon>Salamandroidea</taxon>
        <taxon>Salamandridae</taxon>
        <taxon>Pleurodelinae</taxon>
        <taxon>Pleurodeles</taxon>
    </lineage>
</organism>
<dbReference type="InterPro" id="IPR024845">
    <property type="entry name" value="NHS-like"/>
</dbReference>
<feature type="compositionally biased region" description="Basic and acidic residues" evidence="1">
    <location>
        <begin position="553"/>
        <end position="562"/>
    </location>
</feature>
<accession>A0AAV7TP58</accession>
<feature type="compositionally biased region" description="Low complexity" evidence="1">
    <location>
        <begin position="772"/>
        <end position="787"/>
    </location>
</feature>
<dbReference type="GO" id="GO:0030154">
    <property type="term" value="P:cell differentiation"/>
    <property type="evidence" value="ECO:0007669"/>
    <property type="project" value="TreeGrafter"/>
</dbReference>
<feature type="region of interest" description="Disordered" evidence="1">
    <location>
        <begin position="214"/>
        <end position="237"/>
    </location>
</feature>
<feature type="region of interest" description="Disordered" evidence="1">
    <location>
        <begin position="503"/>
        <end position="1049"/>
    </location>
</feature>
<protein>
    <recommendedName>
        <fullName evidence="4">KIAA1522</fullName>
    </recommendedName>
</protein>
<feature type="compositionally biased region" description="Low complexity" evidence="1">
    <location>
        <begin position="818"/>
        <end position="836"/>
    </location>
</feature>
<feature type="compositionally biased region" description="Polar residues" evidence="1">
    <location>
        <begin position="1160"/>
        <end position="1172"/>
    </location>
</feature>
<feature type="region of interest" description="Disordered" evidence="1">
    <location>
        <begin position="340"/>
        <end position="359"/>
    </location>
</feature>
<feature type="region of interest" description="Disordered" evidence="1">
    <location>
        <begin position="1102"/>
        <end position="1140"/>
    </location>
</feature>
<evidence type="ECO:0008006" key="4">
    <source>
        <dbReference type="Google" id="ProtNLM"/>
    </source>
</evidence>
<evidence type="ECO:0000313" key="2">
    <source>
        <dbReference type="EMBL" id="KAJ1178005.1"/>
    </source>
</evidence>
<feature type="compositionally biased region" description="Basic and acidic residues" evidence="1">
    <location>
        <begin position="146"/>
        <end position="161"/>
    </location>
</feature>
<feature type="region of interest" description="Disordered" evidence="1">
    <location>
        <begin position="279"/>
        <end position="306"/>
    </location>
</feature>
<feature type="compositionally biased region" description="Low complexity" evidence="1">
    <location>
        <begin position="1254"/>
        <end position="1264"/>
    </location>
</feature>
<dbReference type="EMBL" id="JANPWB010000006">
    <property type="protein sequence ID" value="KAJ1178005.1"/>
    <property type="molecule type" value="Genomic_DNA"/>
</dbReference>
<evidence type="ECO:0000313" key="3">
    <source>
        <dbReference type="Proteomes" id="UP001066276"/>
    </source>
</evidence>
<evidence type="ECO:0000256" key="1">
    <source>
        <dbReference type="SAM" id="MobiDB-lite"/>
    </source>
</evidence>